<dbReference type="Gene3D" id="2.60.40.420">
    <property type="entry name" value="Cupredoxins - blue copper proteins"/>
    <property type="match status" value="1"/>
</dbReference>
<dbReference type="PROSITE" id="PS50857">
    <property type="entry name" value="COX2_CUA"/>
    <property type="match status" value="1"/>
</dbReference>
<dbReference type="InterPro" id="IPR001505">
    <property type="entry name" value="Copper_CuA"/>
</dbReference>
<gene>
    <name evidence="5" type="ORF">CARN1_2636</name>
</gene>
<evidence type="ECO:0000256" key="3">
    <source>
        <dbReference type="ARBA" id="ARBA00023008"/>
    </source>
</evidence>
<protein>
    <submittedName>
        <fullName evidence="5">Putative Cytochrome c oxidase subunit II</fullName>
        <ecNumber evidence="5">1.9.3.1</ecNumber>
    </submittedName>
</protein>
<dbReference type="EC" id="1.9.3.1" evidence="5"/>
<keyword evidence="5" id="KW-0560">Oxidoreductase</keyword>
<dbReference type="InterPro" id="IPR008972">
    <property type="entry name" value="Cupredoxin"/>
</dbReference>
<dbReference type="GO" id="GO:0016491">
    <property type="term" value="F:oxidoreductase activity"/>
    <property type="evidence" value="ECO:0007669"/>
    <property type="project" value="UniProtKB-KW"/>
</dbReference>
<evidence type="ECO:0000259" key="4">
    <source>
        <dbReference type="PROSITE" id="PS50857"/>
    </source>
</evidence>
<dbReference type="EMBL" id="CABL01000011">
    <property type="protein sequence ID" value="CBH75566.1"/>
    <property type="molecule type" value="Genomic_DNA"/>
</dbReference>
<dbReference type="InterPro" id="IPR028096">
    <property type="entry name" value="EfeO_Cupredoxin"/>
</dbReference>
<keyword evidence="3" id="KW-0186">Copper</keyword>
<dbReference type="AlphaFoldDB" id="E6PGH8"/>
<dbReference type="Pfam" id="PF13473">
    <property type="entry name" value="Cupredoxin_1"/>
    <property type="match status" value="1"/>
</dbReference>
<dbReference type="PROSITE" id="PS00078">
    <property type="entry name" value="COX2"/>
    <property type="match status" value="1"/>
</dbReference>
<dbReference type="PROSITE" id="PS51257">
    <property type="entry name" value="PROKAR_LIPOPROTEIN"/>
    <property type="match status" value="1"/>
</dbReference>
<accession>E6PGH8</accession>
<dbReference type="GO" id="GO:0004129">
    <property type="term" value="F:cytochrome-c oxidase activity"/>
    <property type="evidence" value="ECO:0007669"/>
    <property type="project" value="InterPro"/>
</dbReference>
<dbReference type="SUPFAM" id="SSF49503">
    <property type="entry name" value="Cupredoxins"/>
    <property type="match status" value="1"/>
</dbReference>
<keyword evidence="2" id="KW-0479">Metal-binding</keyword>
<dbReference type="GO" id="GO:0005507">
    <property type="term" value="F:copper ion binding"/>
    <property type="evidence" value="ECO:0007669"/>
    <property type="project" value="InterPro"/>
</dbReference>
<sequence>MSFKPKYMLAAAALIACAFAFTPHAGAAPATNAGQKGAYADHLAVANSAELRTIDVTAHRYEFEPETITVHVGKPVKLVLTSKDVTHGIADDDLGIPNTVIFKGKTSTVTFTPKKLGTFKVHCSVFCGIGHGNMILTVKVIE</sequence>
<dbReference type="PANTHER" id="PTHR42838:SF2">
    <property type="entry name" value="NITROUS-OXIDE REDUCTASE"/>
    <property type="match status" value="1"/>
</dbReference>
<proteinExistence type="predicted"/>
<evidence type="ECO:0000256" key="1">
    <source>
        <dbReference type="ARBA" id="ARBA00004196"/>
    </source>
</evidence>
<dbReference type="GO" id="GO:0016020">
    <property type="term" value="C:membrane"/>
    <property type="evidence" value="ECO:0007669"/>
    <property type="project" value="InterPro"/>
</dbReference>
<dbReference type="InterPro" id="IPR051403">
    <property type="entry name" value="NosZ/Cyto_c_oxidase_sub2"/>
</dbReference>
<organism evidence="5">
    <name type="scientific">mine drainage metagenome</name>
    <dbReference type="NCBI Taxonomy" id="410659"/>
    <lineage>
        <taxon>unclassified sequences</taxon>
        <taxon>metagenomes</taxon>
        <taxon>ecological metagenomes</taxon>
    </lineage>
</organism>
<comment type="caution">
    <text evidence="5">The sequence shown here is derived from an EMBL/GenBank/DDBJ whole genome shotgun (WGS) entry which is preliminary data.</text>
</comment>
<dbReference type="InterPro" id="IPR002429">
    <property type="entry name" value="CcO_II-like_C"/>
</dbReference>
<evidence type="ECO:0000313" key="5">
    <source>
        <dbReference type="EMBL" id="CBH75566.1"/>
    </source>
</evidence>
<comment type="subcellular location">
    <subcellularLocation>
        <location evidence="1">Cell envelope</location>
    </subcellularLocation>
</comment>
<reference evidence="5" key="1">
    <citation type="submission" date="2009-10" db="EMBL/GenBank/DDBJ databases">
        <title>Diversity of trophic interactions inside an arsenic-rich microbial ecosystem.</title>
        <authorList>
            <person name="Bertin P.N."/>
            <person name="Heinrich-Salmeron A."/>
            <person name="Pelletier E."/>
            <person name="Goulhen-Chollet F."/>
            <person name="Arsene-Ploetze F."/>
            <person name="Gallien S."/>
            <person name="Calteau A."/>
            <person name="Vallenet D."/>
            <person name="Casiot C."/>
            <person name="Chane-Woon-Ming B."/>
            <person name="Giloteaux L."/>
            <person name="Barakat M."/>
            <person name="Bonnefoy V."/>
            <person name="Bruneel O."/>
            <person name="Chandler M."/>
            <person name="Cleiss J."/>
            <person name="Duran R."/>
            <person name="Elbaz-Poulichet F."/>
            <person name="Fonknechten N."/>
            <person name="Lauga B."/>
            <person name="Mornico D."/>
            <person name="Ortet P."/>
            <person name="Schaeffer C."/>
            <person name="Siguier P."/>
            <person name="Alexander Thil Smith A."/>
            <person name="Van Dorsselaer A."/>
            <person name="Weissenbach J."/>
            <person name="Medigue C."/>
            <person name="Le Paslier D."/>
        </authorList>
    </citation>
    <scope>NUCLEOTIDE SEQUENCE</scope>
</reference>
<evidence type="ECO:0000256" key="2">
    <source>
        <dbReference type="ARBA" id="ARBA00022723"/>
    </source>
</evidence>
<feature type="domain" description="Cytochrome oxidase subunit II copper A binding" evidence="4">
    <location>
        <begin position="49"/>
        <end position="142"/>
    </location>
</feature>
<dbReference type="GO" id="GO:0030313">
    <property type="term" value="C:cell envelope"/>
    <property type="evidence" value="ECO:0007669"/>
    <property type="project" value="UniProtKB-SubCell"/>
</dbReference>
<name>E6PGH8_9ZZZZ</name>
<dbReference type="PANTHER" id="PTHR42838">
    <property type="entry name" value="CYTOCHROME C OXIDASE SUBUNIT II"/>
    <property type="match status" value="1"/>
</dbReference>